<comment type="caution">
    <text evidence="13">The sequence shown here is derived from an EMBL/GenBank/DDBJ whole genome shotgun (WGS) entry which is preliminary data.</text>
</comment>
<dbReference type="EMBL" id="JAYMYQ010000009">
    <property type="protein sequence ID" value="KAK7312680.1"/>
    <property type="molecule type" value="Genomic_DNA"/>
</dbReference>
<evidence type="ECO:0000256" key="11">
    <source>
        <dbReference type="SAM" id="MobiDB-lite"/>
    </source>
</evidence>
<dbReference type="GO" id="GO:0007017">
    <property type="term" value="P:microtubule-based process"/>
    <property type="evidence" value="ECO:0007669"/>
    <property type="project" value="TreeGrafter"/>
</dbReference>
<gene>
    <name evidence="13" type="ORF">VNO77_36739</name>
</gene>
<feature type="compositionally biased region" description="Polar residues" evidence="11">
    <location>
        <begin position="1004"/>
        <end position="1019"/>
    </location>
</feature>
<protein>
    <recommendedName>
        <fullName evidence="2">non-specific serine/threonine protein kinase</fullName>
        <ecNumber evidence="2">2.7.11.1</ecNumber>
    </recommendedName>
</protein>
<feature type="compositionally biased region" description="Basic and acidic residues" evidence="11">
    <location>
        <begin position="419"/>
        <end position="428"/>
    </location>
</feature>
<feature type="compositionally biased region" description="Basic and acidic residues" evidence="11">
    <location>
        <begin position="471"/>
        <end position="485"/>
    </location>
</feature>
<feature type="region of interest" description="Disordered" evidence="11">
    <location>
        <begin position="1004"/>
        <end position="1028"/>
    </location>
</feature>
<dbReference type="FunFam" id="3.30.200.20:FF:000108">
    <property type="entry name" value="Serine/threonine-protein kinase Nek2"/>
    <property type="match status" value="1"/>
</dbReference>
<feature type="compositionally biased region" description="Polar residues" evidence="11">
    <location>
        <begin position="666"/>
        <end position="676"/>
    </location>
</feature>
<keyword evidence="14" id="KW-1185">Reference proteome</keyword>
<feature type="compositionally biased region" description="Polar residues" evidence="11">
    <location>
        <begin position="523"/>
        <end position="534"/>
    </location>
</feature>
<feature type="binding site" evidence="10">
    <location>
        <position position="150"/>
    </location>
    <ligand>
        <name>ATP</name>
        <dbReference type="ChEBI" id="CHEBI:30616"/>
    </ligand>
</feature>
<dbReference type="Proteomes" id="UP001367508">
    <property type="component" value="Unassembled WGS sequence"/>
</dbReference>
<evidence type="ECO:0000313" key="14">
    <source>
        <dbReference type="Proteomes" id="UP001367508"/>
    </source>
</evidence>
<dbReference type="EC" id="2.7.11.1" evidence="2"/>
<dbReference type="GO" id="GO:0004674">
    <property type="term" value="F:protein serine/threonine kinase activity"/>
    <property type="evidence" value="ECO:0007669"/>
    <property type="project" value="UniProtKB-KW"/>
</dbReference>
<dbReference type="InterPro" id="IPR000719">
    <property type="entry name" value="Prot_kinase_dom"/>
</dbReference>
<keyword evidence="4" id="KW-0808">Transferase</keyword>
<dbReference type="Gene3D" id="3.30.200.20">
    <property type="entry name" value="Phosphorylase Kinase, domain 1"/>
    <property type="match status" value="1"/>
</dbReference>
<evidence type="ECO:0000256" key="9">
    <source>
        <dbReference type="ARBA" id="ARBA00048679"/>
    </source>
</evidence>
<feature type="compositionally biased region" description="Polar residues" evidence="11">
    <location>
        <begin position="460"/>
        <end position="470"/>
    </location>
</feature>
<comment type="catalytic activity">
    <reaction evidence="8">
        <text>L-threonyl-[protein] + ATP = O-phospho-L-threonyl-[protein] + ADP + H(+)</text>
        <dbReference type="Rhea" id="RHEA:46608"/>
        <dbReference type="Rhea" id="RHEA-COMP:11060"/>
        <dbReference type="Rhea" id="RHEA-COMP:11605"/>
        <dbReference type="ChEBI" id="CHEBI:15378"/>
        <dbReference type="ChEBI" id="CHEBI:30013"/>
        <dbReference type="ChEBI" id="CHEBI:30616"/>
        <dbReference type="ChEBI" id="CHEBI:61977"/>
        <dbReference type="ChEBI" id="CHEBI:456216"/>
        <dbReference type="EC" id="2.7.11.1"/>
    </reaction>
</comment>
<dbReference type="PROSITE" id="PS50011">
    <property type="entry name" value="PROTEIN_KINASE_DOM"/>
    <property type="match status" value="1"/>
</dbReference>
<evidence type="ECO:0000256" key="2">
    <source>
        <dbReference type="ARBA" id="ARBA00012513"/>
    </source>
</evidence>
<dbReference type="PANTHER" id="PTHR43671">
    <property type="entry name" value="SERINE/THREONINE-PROTEIN KINASE NEK"/>
    <property type="match status" value="1"/>
</dbReference>
<dbReference type="InterPro" id="IPR008271">
    <property type="entry name" value="Ser/Thr_kinase_AS"/>
</dbReference>
<dbReference type="AlphaFoldDB" id="A0AAN9PUG2"/>
<comment type="catalytic activity">
    <reaction evidence="9">
        <text>L-seryl-[protein] + ATP = O-phospho-L-seryl-[protein] + ADP + H(+)</text>
        <dbReference type="Rhea" id="RHEA:17989"/>
        <dbReference type="Rhea" id="RHEA-COMP:9863"/>
        <dbReference type="Rhea" id="RHEA-COMP:11604"/>
        <dbReference type="ChEBI" id="CHEBI:15378"/>
        <dbReference type="ChEBI" id="CHEBI:29999"/>
        <dbReference type="ChEBI" id="CHEBI:30616"/>
        <dbReference type="ChEBI" id="CHEBI:83421"/>
        <dbReference type="ChEBI" id="CHEBI:456216"/>
        <dbReference type="EC" id="2.7.11.1"/>
    </reaction>
</comment>
<evidence type="ECO:0000256" key="1">
    <source>
        <dbReference type="ARBA" id="ARBA00010886"/>
    </source>
</evidence>
<comment type="similarity">
    <text evidence="1">Belongs to the protein kinase superfamily. NEK Ser/Thr protein kinase family. NIMA subfamily.</text>
</comment>
<evidence type="ECO:0000256" key="4">
    <source>
        <dbReference type="ARBA" id="ARBA00022679"/>
    </source>
</evidence>
<keyword evidence="3" id="KW-0723">Serine/threonine-protein kinase</keyword>
<accession>A0AAN9PUG2</accession>
<sequence>MCLVMAIDNRWQQKIETFNHFLCNSVKRHHGYAIIAYCCCHGTIGERQLNEARAESREKKDERKTHMLFVLHMIMILIYSRSNVEQACCNTGWKKSEDFEKWEMELAIGGSRAMESRMDQYEIMEQIGRGAFGAAILVHHKAEKKKYVLKKIRLARQTERCRRSAHQEMALISRIQHPYIVEFKEAWVEKGCYVCIVTGYCEGGDMAELMKKLNGAYFPEEKLCKWFTQLLLAVEYLHSNFVLHRDLKCSNIFLTKDQDVRLGDFGLAKTLKADDLASSVVGTPNYMCPELLADIPYGFKSDIWSLGCCIYEMAAHRPAFKAFDMAGLISKINRSSIGPLPPCYSPSLKTLIKGMLRKNPEHRPTASEVLKHPYLQPYVDQYRPSFNPPTASSPEKPISVVNDPRKHMAESQNSNSSSSDKDSLKSNEKNIGTAVPKCDNKATETDLASIDDDCSEEECGSSNANANTKASEQEVMKPSHNEHYSNAESKQPKTIRNIMMALKEGKGRETTSPMRGNRIKTGGVSTQKISTETVSKLPKPNFIAPSLKPNLESPPTVAPAKTTPDSAKRLQGSHYPKHQLLMIESSPRVKPRHDLTPPSGVSKQVEGDSVPPKPRLRTPPSLLRRPSFSGRMRLAGLDVPNSANDTGKLDINKIAQEPEMNHCQLTNGNVPHSSKQITREPHKGFERTSKGMQTDSSNSASSSVCELADDATTYIDLREQILPDHNKSVTSSVGVEPCSDSTPPTTCEHCKMVEKVPKETCEVTMNFQNPSSTNNEKVSSNLTLDHPAEDSKVTLASEGGLLLNQTIVSTTSGCDNRSVEPPAESTKEIKDLQDVSKEMVLTKSLKHPPPPSSGEKSVCVEVSPVSKPDIVRQPTILCKSTGDDKFTVRERLSPVAETVSAVTNTKVSSQKVLQEKGTSVLQNPVSERPDTGHLPPAFDDVIHVIRHSSYRVGSEQPVKESVDMGVQNVDIGKLINVVRDDLEMRNISSPLTLKSSSCTEATSLKSNNSDQLEMKNMNSPPILKSSSFSDASSLKSSISDHPGLKEQDLNNHVSLVSESDNAEISKCNTPMNEEKPPTKETLDVKSFRQRAEALEELLELSAELLQQNRLEELQVVLKPFGKDKVSPRETAIWLAKSLKGMMSEESGGRS</sequence>
<evidence type="ECO:0000256" key="7">
    <source>
        <dbReference type="ARBA" id="ARBA00022840"/>
    </source>
</evidence>
<feature type="region of interest" description="Disordered" evidence="11">
    <location>
        <begin position="1060"/>
        <end position="1080"/>
    </location>
</feature>
<dbReference type="CDD" id="cd08215">
    <property type="entry name" value="STKc_Nek"/>
    <property type="match status" value="1"/>
</dbReference>
<evidence type="ECO:0000256" key="10">
    <source>
        <dbReference type="PROSITE-ProRule" id="PRU10141"/>
    </source>
</evidence>
<feature type="compositionally biased region" description="Polar residues" evidence="11">
    <location>
        <begin position="690"/>
        <end position="702"/>
    </location>
</feature>
<name>A0AAN9PUG2_CANGL</name>
<evidence type="ECO:0000313" key="13">
    <source>
        <dbReference type="EMBL" id="KAK7312680.1"/>
    </source>
</evidence>
<dbReference type="FunFam" id="1.10.510.10:FF:000504">
    <property type="entry name" value="Serine/threonine-protein kinase Nek5"/>
    <property type="match status" value="1"/>
</dbReference>
<evidence type="ECO:0000256" key="5">
    <source>
        <dbReference type="ARBA" id="ARBA00022741"/>
    </source>
</evidence>
<dbReference type="Gene3D" id="1.10.510.10">
    <property type="entry name" value="Transferase(Phosphotransferase) domain 1"/>
    <property type="match status" value="1"/>
</dbReference>
<dbReference type="PANTHER" id="PTHR43671:SF98">
    <property type="entry name" value="SERINE_THREONINE-PROTEIN KINASE NEK11"/>
    <property type="match status" value="1"/>
</dbReference>
<dbReference type="SMART" id="SM00220">
    <property type="entry name" value="S_TKc"/>
    <property type="match status" value="1"/>
</dbReference>
<feature type="region of interest" description="Disordered" evidence="11">
    <location>
        <begin position="666"/>
        <end position="702"/>
    </location>
</feature>
<evidence type="ECO:0000256" key="6">
    <source>
        <dbReference type="ARBA" id="ARBA00022777"/>
    </source>
</evidence>
<keyword evidence="7 10" id="KW-0067">ATP-binding</keyword>
<feature type="region of interest" description="Disordered" evidence="11">
    <location>
        <begin position="381"/>
        <end position="437"/>
    </location>
</feature>
<dbReference type="InterPro" id="IPR011009">
    <property type="entry name" value="Kinase-like_dom_sf"/>
</dbReference>
<feature type="domain" description="Protein kinase" evidence="12">
    <location>
        <begin position="121"/>
        <end position="375"/>
    </location>
</feature>
<proteinExistence type="inferred from homology"/>
<feature type="compositionally biased region" description="Basic and acidic residues" evidence="11">
    <location>
        <begin position="677"/>
        <end position="689"/>
    </location>
</feature>
<feature type="region of interest" description="Disordered" evidence="11">
    <location>
        <begin position="586"/>
        <end position="627"/>
    </location>
</feature>
<dbReference type="SUPFAM" id="SSF56112">
    <property type="entry name" value="Protein kinase-like (PK-like)"/>
    <property type="match status" value="1"/>
</dbReference>
<dbReference type="GO" id="GO:0005524">
    <property type="term" value="F:ATP binding"/>
    <property type="evidence" value="ECO:0007669"/>
    <property type="project" value="UniProtKB-UniRule"/>
</dbReference>
<evidence type="ECO:0000256" key="8">
    <source>
        <dbReference type="ARBA" id="ARBA00047899"/>
    </source>
</evidence>
<dbReference type="InterPro" id="IPR050660">
    <property type="entry name" value="NEK_Ser/Thr_kinase"/>
</dbReference>
<dbReference type="PROSITE" id="PS00107">
    <property type="entry name" value="PROTEIN_KINASE_ATP"/>
    <property type="match status" value="1"/>
</dbReference>
<keyword evidence="5 10" id="KW-0547">Nucleotide-binding</keyword>
<evidence type="ECO:0000259" key="12">
    <source>
        <dbReference type="PROSITE" id="PS50011"/>
    </source>
</evidence>
<feature type="region of interest" description="Disordered" evidence="11">
    <location>
        <begin position="453"/>
        <end position="490"/>
    </location>
</feature>
<feature type="region of interest" description="Disordered" evidence="11">
    <location>
        <begin position="504"/>
        <end position="573"/>
    </location>
</feature>
<reference evidence="13 14" key="1">
    <citation type="submission" date="2024-01" db="EMBL/GenBank/DDBJ databases">
        <title>The genomes of 5 underutilized Papilionoideae crops provide insights into root nodulation and disease resistanc.</title>
        <authorList>
            <person name="Jiang F."/>
        </authorList>
    </citation>
    <scope>NUCLEOTIDE SEQUENCE [LARGE SCALE GENOMIC DNA]</scope>
    <source>
        <strain evidence="13">LVBAO_FW01</strain>
        <tissue evidence="13">Leaves</tissue>
    </source>
</reference>
<dbReference type="InterPro" id="IPR017441">
    <property type="entry name" value="Protein_kinase_ATP_BS"/>
</dbReference>
<dbReference type="GO" id="GO:0055028">
    <property type="term" value="C:cortical microtubule"/>
    <property type="evidence" value="ECO:0007669"/>
    <property type="project" value="TreeGrafter"/>
</dbReference>
<feature type="compositionally biased region" description="Low complexity" evidence="11">
    <location>
        <begin position="618"/>
        <end position="627"/>
    </location>
</feature>
<keyword evidence="6" id="KW-0418">Kinase</keyword>
<organism evidence="13 14">
    <name type="scientific">Canavalia gladiata</name>
    <name type="common">Sword bean</name>
    <name type="synonym">Dolichos gladiatus</name>
    <dbReference type="NCBI Taxonomy" id="3824"/>
    <lineage>
        <taxon>Eukaryota</taxon>
        <taxon>Viridiplantae</taxon>
        <taxon>Streptophyta</taxon>
        <taxon>Embryophyta</taxon>
        <taxon>Tracheophyta</taxon>
        <taxon>Spermatophyta</taxon>
        <taxon>Magnoliopsida</taxon>
        <taxon>eudicotyledons</taxon>
        <taxon>Gunneridae</taxon>
        <taxon>Pentapetalae</taxon>
        <taxon>rosids</taxon>
        <taxon>fabids</taxon>
        <taxon>Fabales</taxon>
        <taxon>Fabaceae</taxon>
        <taxon>Papilionoideae</taxon>
        <taxon>50 kb inversion clade</taxon>
        <taxon>NPAAA clade</taxon>
        <taxon>indigoferoid/millettioid clade</taxon>
        <taxon>Phaseoleae</taxon>
        <taxon>Canavalia</taxon>
    </lineage>
</organism>
<evidence type="ECO:0000256" key="3">
    <source>
        <dbReference type="ARBA" id="ARBA00022527"/>
    </source>
</evidence>
<dbReference type="PROSITE" id="PS00108">
    <property type="entry name" value="PROTEIN_KINASE_ST"/>
    <property type="match status" value="1"/>
</dbReference>
<dbReference type="Pfam" id="PF00069">
    <property type="entry name" value="Pkinase"/>
    <property type="match status" value="1"/>
</dbReference>